<protein>
    <recommendedName>
        <fullName evidence="7">Protein kinase domain-containing protein</fullName>
    </recommendedName>
</protein>
<feature type="region of interest" description="Disordered" evidence="6">
    <location>
        <begin position="313"/>
        <end position="353"/>
    </location>
</feature>
<dbReference type="Pfam" id="PF00069">
    <property type="entry name" value="Pkinase"/>
    <property type="match status" value="1"/>
</dbReference>
<dbReference type="InterPro" id="IPR017441">
    <property type="entry name" value="Protein_kinase_ATP_BS"/>
</dbReference>
<evidence type="ECO:0000256" key="3">
    <source>
        <dbReference type="ARBA" id="ARBA00022777"/>
    </source>
</evidence>
<dbReference type="EMBL" id="BNBE01000001">
    <property type="protein sequence ID" value="GHF90987.1"/>
    <property type="molecule type" value="Genomic_DNA"/>
</dbReference>
<evidence type="ECO:0000256" key="4">
    <source>
        <dbReference type="ARBA" id="ARBA00022840"/>
    </source>
</evidence>
<comment type="caution">
    <text evidence="8">The sequence shown here is derived from an EMBL/GenBank/DDBJ whole genome shotgun (WGS) entry which is preliminary data.</text>
</comment>
<gene>
    <name evidence="8" type="ORF">GCM10017667_20260</name>
</gene>
<keyword evidence="9" id="KW-1185">Reference proteome</keyword>
<dbReference type="InterPro" id="IPR000719">
    <property type="entry name" value="Prot_kinase_dom"/>
</dbReference>
<evidence type="ECO:0000256" key="2">
    <source>
        <dbReference type="ARBA" id="ARBA00022741"/>
    </source>
</evidence>
<dbReference type="InterPro" id="IPR008271">
    <property type="entry name" value="Ser/Thr_kinase_AS"/>
</dbReference>
<accession>A0A919BHM3</accession>
<dbReference type="Gene3D" id="1.10.510.10">
    <property type="entry name" value="Transferase(Phosphotransferase) domain 1"/>
    <property type="match status" value="1"/>
</dbReference>
<dbReference type="GO" id="GO:0004674">
    <property type="term" value="F:protein serine/threonine kinase activity"/>
    <property type="evidence" value="ECO:0007669"/>
    <property type="project" value="TreeGrafter"/>
</dbReference>
<proteinExistence type="predicted"/>
<keyword evidence="4 5" id="KW-0067">ATP-binding</keyword>
<dbReference type="CDD" id="cd14014">
    <property type="entry name" value="STKc_PknB_like"/>
    <property type="match status" value="1"/>
</dbReference>
<feature type="compositionally biased region" description="Pro residues" evidence="6">
    <location>
        <begin position="318"/>
        <end position="346"/>
    </location>
</feature>
<feature type="domain" description="Protein kinase" evidence="7">
    <location>
        <begin position="21"/>
        <end position="287"/>
    </location>
</feature>
<reference evidence="8" key="2">
    <citation type="submission" date="2020-09" db="EMBL/GenBank/DDBJ databases">
        <authorList>
            <person name="Sun Q."/>
            <person name="Ohkuma M."/>
        </authorList>
    </citation>
    <scope>NUCLEOTIDE SEQUENCE</scope>
    <source>
        <strain evidence="8">JCM 4122</strain>
    </source>
</reference>
<feature type="binding site" evidence="5">
    <location>
        <position position="49"/>
    </location>
    <ligand>
        <name>ATP</name>
        <dbReference type="ChEBI" id="CHEBI:30616"/>
    </ligand>
</feature>
<keyword evidence="3" id="KW-0418">Kinase</keyword>
<evidence type="ECO:0000259" key="7">
    <source>
        <dbReference type="PROSITE" id="PS50011"/>
    </source>
</evidence>
<dbReference type="GO" id="GO:0005524">
    <property type="term" value="F:ATP binding"/>
    <property type="evidence" value="ECO:0007669"/>
    <property type="project" value="UniProtKB-UniRule"/>
</dbReference>
<feature type="region of interest" description="Disordered" evidence="6">
    <location>
        <begin position="467"/>
        <end position="486"/>
    </location>
</feature>
<evidence type="ECO:0000256" key="5">
    <source>
        <dbReference type="PROSITE-ProRule" id="PRU10141"/>
    </source>
</evidence>
<evidence type="ECO:0000256" key="1">
    <source>
        <dbReference type="ARBA" id="ARBA00022679"/>
    </source>
</evidence>
<evidence type="ECO:0000313" key="9">
    <source>
        <dbReference type="Proteomes" id="UP000632849"/>
    </source>
</evidence>
<keyword evidence="1" id="KW-0808">Transferase</keyword>
<dbReference type="PROSITE" id="PS00108">
    <property type="entry name" value="PROTEIN_KINASE_ST"/>
    <property type="match status" value="1"/>
</dbReference>
<dbReference type="PANTHER" id="PTHR43289">
    <property type="entry name" value="MITOGEN-ACTIVATED PROTEIN KINASE KINASE KINASE 20-RELATED"/>
    <property type="match status" value="1"/>
</dbReference>
<reference evidence="8" key="1">
    <citation type="journal article" date="2014" name="Int. J. Syst. Evol. Microbiol.">
        <title>Complete genome sequence of Corynebacterium casei LMG S-19264T (=DSM 44701T), isolated from a smear-ripened cheese.</title>
        <authorList>
            <consortium name="US DOE Joint Genome Institute (JGI-PGF)"/>
            <person name="Walter F."/>
            <person name="Albersmeier A."/>
            <person name="Kalinowski J."/>
            <person name="Ruckert C."/>
        </authorList>
    </citation>
    <scope>NUCLEOTIDE SEQUENCE</scope>
    <source>
        <strain evidence="8">JCM 4122</strain>
    </source>
</reference>
<evidence type="ECO:0000256" key="6">
    <source>
        <dbReference type="SAM" id="MobiDB-lite"/>
    </source>
</evidence>
<dbReference type="PROSITE" id="PS00107">
    <property type="entry name" value="PROTEIN_KINASE_ATP"/>
    <property type="match status" value="1"/>
</dbReference>
<evidence type="ECO:0000313" key="8">
    <source>
        <dbReference type="EMBL" id="GHF90987.1"/>
    </source>
</evidence>
<sequence>MFYRRPVDALEPGDPERIGPYRIIGRLGAGGMGRVYLARSEGGRTVAVKAVHDGFAQNKEFRLRFAQEVAAARKIGGAWTAPVLEADTDCATPWVATGYVPGPDLHHVVAHRHGPLPHDSVLALANGLAHALSHIHGAGLVHRDLKPSNVLVTADGPRVIDFGIARALETPVDGFLTRTGAVIGSPGFMSPEQVRGERLTAAADVFSLGTVLAFAATGRTPFGDLGSGAHALMFRIAEEEPDLSGLRAPLEDLVRNCLRKDPSRRPAPSDVLAQTGAWAVDAVPAWLPGPLLVSLGSQAGRLLDADGPAPVRVSIPAPVSPPISTTPPDSPPDPSPNPSPDPPSPRSPRFGLRPDRRRTTIAAALAAVVLATAAVVVPWLGDKEAGGPSGERTTPPPSGPPLDNAAFAGTWVGEVKDDGTGEAPLRVTFVISTGTPEFGHSSGYALQYADRTCRGSDSALTVRDGLASVDHSPREPPEAATDCTPPQQTLSAQEGALVWRSGGASARLHRETEMDARTRKAFEGTWITTDTKPSMELALPRAYVDAEVEIIGGAGPDSCAVAAVVVTATPDRVVLGDVIPGGPDMGICHGHGTFDVRPAGKDRLRVTTGRGVPYTFRRTAP</sequence>
<dbReference type="Gene3D" id="3.30.200.20">
    <property type="entry name" value="Phosphorylase Kinase, domain 1"/>
    <property type="match status" value="1"/>
</dbReference>
<dbReference type="PANTHER" id="PTHR43289:SF34">
    <property type="entry name" value="SERINE_THREONINE-PROTEIN KINASE YBDM-RELATED"/>
    <property type="match status" value="1"/>
</dbReference>
<dbReference type="SUPFAM" id="SSF56112">
    <property type="entry name" value="Protein kinase-like (PK-like)"/>
    <property type="match status" value="1"/>
</dbReference>
<dbReference type="SMART" id="SM00220">
    <property type="entry name" value="S_TKc"/>
    <property type="match status" value="1"/>
</dbReference>
<dbReference type="AlphaFoldDB" id="A0A919BHM3"/>
<dbReference type="InterPro" id="IPR011009">
    <property type="entry name" value="Kinase-like_dom_sf"/>
</dbReference>
<keyword evidence="2 5" id="KW-0547">Nucleotide-binding</keyword>
<organism evidence="8 9">
    <name type="scientific">Streptomyces filamentosus</name>
    <name type="common">Streptomyces roseosporus</name>
    <dbReference type="NCBI Taxonomy" id="67294"/>
    <lineage>
        <taxon>Bacteria</taxon>
        <taxon>Bacillati</taxon>
        <taxon>Actinomycetota</taxon>
        <taxon>Actinomycetes</taxon>
        <taxon>Kitasatosporales</taxon>
        <taxon>Streptomycetaceae</taxon>
        <taxon>Streptomyces</taxon>
    </lineage>
</organism>
<dbReference type="PROSITE" id="PS50011">
    <property type="entry name" value="PROTEIN_KINASE_DOM"/>
    <property type="match status" value="1"/>
</dbReference>
<name>A0A919BHM3_STRFL</name>
<dbReference type="Proteomes" id="UP000632849">
    <property type="component" value="Unassembled WGS sequence"/>
</dbReference>